<accession>A0A1G2M9D5</accession>
<dbReference type="Gene3D" id="3.40.50.1820">
    <property type="entry name" value="alpha/beta hydrolase"/>
    <property type="match status" value="1"/>
</dbReference>
<dbReference type="SUPFAM" id="SSF53474">
    <property type="entry name" value="alpha/beta-Hydrolases"/>
    <property type="match status" value="1"/>
</dbReference>
<dbReference type="AlphaFoldDB" id="A0A1G2M9D5"/>
<reference evidence="2 3" key="1">
    <citation type="journal article" date="2016" name="Nat. Commun.">
        <title>Thousands of microbial genomes shed light on interconnected biogeochemical processes in an aquifer system.</title>
        <authorList>
            <person name="Anantharaman K."/>
            <person name="Brown C.T."/>
            <person name="Hug L.A."/>
            <person name="Sharon I."/>
            <person name="Castelle C.J."/>
            <person name="Probst A.J."/>
            <person name="Thomas B.C."/>
            <person name="Singh A."/>
            <person name="Wilkins M.J."/>
            <person name="Karaoz U."/>
            <person name="Brodie E.L."/>
            <person name="Williams K.H."/>
            <person name="Hubbard S.S."/>
            <person name="Banfield J.F."/>
        </authorList>
    </citation>
    <scope>NUCLEOTIDE SEQUENCE [LARGE SCALE GENOMIC DNA]</scope>
</reference>
<sequence>MKTPNLHTWFLPGKSPLACLSTVPQPSTDPNKLRLLFVHGMWQTGIHYTPWLTLCQRSDIEAHALHFRGREGSRPVENIGAVPLHEFVADLLEAIACLAPVSVVGSSLGGLITLAALPKAKTGQVESATILCSSPPRGISLPFASKWRLLRLSYLSAMYGSKPFVLKKKDLSFLASGRELVEEAPPFVPESGRAIRELDQGELKLHPCGTTCRIRFFAGCHDRVVPPSVQMKIAALYGASPTVLQTGHMAHLERDTHESTLRTVIDRIQGSRRKRRRTRFSSELSGVQVTA</sequence>
<name>A0A1G2M9D5_9BACT</name>
<feature type="domain" description="AB hydrolase-1" evidence="1">
    <location>
        <begin position="35"/>
        <end position="255"/>
    </location>
</feature>
<dbReference type="InterPro" id="IPR000073">
    <property type="entry name" value="AB_hydrolase_1"/>
</dbReference>
<evidence type="ECO:0000259" key="1">
    <source>
        <dbReference type="Pfam" id="PF12697"/>
    </source>
</evidence>
<dbReference type="EMBL" id="MHRI01000029">
    <property type="protein sequence ID" value="OHA20510.1"/>
    <property type="molecule type" value="Genomic_DNA"/>
</dbReference>
<dbReference type="Pfam" id="PF12697">
    <property type="entry name" value="Abhydrolase_6"/>
    <property type="match status" value="1"/>
</dbReference>
<protein>
    <recommendedName>
        <fullName evidence="1">AB hydrolase-1 domain-containing protein</fullName>
    </recommendedName>
</protein>
<comment type="caution">
    <text evidence="2">The sequence shown here is derived from an EMBL/GenBank/DDBJ whole genome shotgun (WGS) entry which is preliminary data.</text>
</comment>
<dbReference type="Proteomes" id="UP000178121">
    <property type="component" value="Unassembled WGS sequence"/>
</dbReference>
<organism evidence="2 3">
    <name type="scientific">Candidatus Taylorbacteria bacterium RIFCSPHIGHO2_01_FULL_51_15</name>
    <dbReference type="NCBI Taxonomy" id="1802304"/>
    <lineage>
        <taxon>Bacteria</taxon>
        <taxon>Candidatus Tayloriibacteriota</taxon>
    </lineage>
</organism>
<dbReference type="InterPro" id="IPR029058">
    <property type="entry name" value="AB_hydrolase_fold"/>
</dbReference>
<evidence type="ECO:0000313" key="3">
    <source>
        <dbReference type="Proteomes" id="UP000178121"/>
    </source>
</evidence>
<proteinExistence type="predicted"/>
<gene>
    <name evidence="2" type="ORF">A2849_00750</name>
</gene>
<evidence type="ECO:0000313" key="2">
    <source>
        <dbReference type="EMBL" id="OHA20510.1"/>
    </source>
</evidence>